<dbReference type="Gene3D" id="3.40.50.1820">
    <property type="entry name" value="alpha/beta hydrolase"/>
    <property type="match status" value="1"/>
</dbReference>
<feature type="region of interest" description="Disordered" evidence="11">
    <location>
        <begin position="587"/>
        <end position="610"/>
    </location>
</feature>
<proteinExistence type="inferred from homology"/>
<feature type="compositionally biased region" description="Polar residues" evidence="11">
    <location>
        <begin position="652"/>
        <end position="666"/>
    </location>
</feature>
<evidence type="ECO:0000313" key="12">
    <source>
        <dbReference type="EMBL" id="KAK2583918.1"/>
    </source>
</evidence>
<dbReference type="PANTHER" id="PTHR12277:SF81">
    <property type="entry name" value="PROTEIN ABHD13"/>
    <property type="match status" value="1"/>
</dbReference>
<accession>A0AAD9RQI0</accession>
<dbReference type="GO" id="GO:0008474">
    <property type="term" value="F:palmitoyl-(protein) hydrolase activity"/>
    <property type="evidence" value="ECO:0007669"/>
    <property type="project" value="UniProtKB-EC"/>
</dbReference>
<keyword evidence="6" id="KW-0564">Palmitate</keyword>
<evidence type="ECO:0000256" key="6">
    <source>
        <dbReference type="ARBA" id="ARBA00023139"/>
    </source>
</evidence>
<keyword evidence="3" id="KW-1003">Cell membrane</keyword>
<gene>
    <name evidence="12" type="ORF">KPH14_001184</name>
</gene>
<keyword evidence="4" id="KW-0378">Hydrolase</keyword>
<evidence type="ECO:0000256" key="3">
    <source>
        <dbReference type="ARBA" id="ARBA00022475"/>
    </source>
</evidence>
<keyword evidence="13" id="KW-1185">Reference proteome</keyword>
<feature type="region of interest" description="Disordered" evidence="11">
    <location>
        <begin position="419"/>
        <end position="440"/>
    </location>
</feature>
<feature type="compositionally biased region" description="Basic and acidic residues" evidence="11">
    <location>
        <begin position="521"/>
        <end position="539"/>
    </location>
</feature>
<dbReference type="EMBL" id="JAIFRP010000029">
    <property type="protein sequence ID" value="KAK2583918.1"/>
    <property type="molecule type" value="Genomic_DNA"/>
</dbReference>
<dbReference type="GO" id="GO:0010008">
    <property type="term" value="C:endosome membrane"/>
    <property type="evidence" value="ECO:0007669"/>
    <property type="project" value="TreeGrafter"/>
</dbReference>
<evidence type="ECO:0000256" key="5">
    <source>
        <dbReference type="ARBA" id="ARBA00023136"/>
    </source>
</evidence>
<protein>
    <recommendedName>
        <fullName evidence="2">palmitoyl-protein hydrolase</fullName>
        <ecNumber evidence="2">3.1.2.22</ecNumber>
    </recommendedName>
</protein>
<dbReference type="PANTHER" id="PTHR12277">
    <property type="entry name" value="ALPHA/BETA HYDROLASE DOMAIN-CONTAINING PROTEIN"/>
    <property type="match status" value="1"/>
</dbReference>
<evidence type="ECO:0000256" key="4">
    <source>
        <dbReference type="ARBA" id="ARBA00022801"/>
    </source>
</evidence>
<sequence>MNNFNFSELCCLFCCPPCPSRIAAKLAFLPPEPTYTFIEDEGSSKFTISLSERAEWQYNEREQESVEGFYARTSRGNRIACVFVRCSATARFTLLFSHGNAVDLGQMSSVYLGLGSRINCNIFSYDYSGYGLSSGKPSEKNLYADIDAAWHALRTRYGISPENIILYGQSIGTVPTVDLATRYEVGAVVLHSPLMSGMRVAFRSTKRTWFFDAFANIDKVPKVTSPVLVIHGTSDDVIDFSHGQAIYERCPRAVEPLWIDGAGHNDVELYTQYYERLKQFVSIELQSPPTGEKAPVLPCDQESSFASVDDVFFFCEQQVANSQEVYSKQISKKNRFKAGELCLDGRSKKLNAEADAKDFKEKSCSTSTVDKEQVKTDLANANSYHDVRINNTGQGGKKSASLSKCYKYVDGKLKPIPSFSNASTGGKKDGSDLKEIHSSVKSEKKNPLTAFYYNGVESAFGSHCPPPPPKSCKQRIRTSIVEGITKGKKIDEEDRNRNAKYGESTKKFLWTGKGNKAMSKSFEKSVKEQSKSDFAERTPKNRKPGCSPLRSLGRSSLTIEPDKITISLSKYSPCASRLAASSKILSNDLGANSDSPLHVARSRSPSRLDVQTDNNALKTAERTSMQASLSLNIQQFLKTRYAPRSKSVDDSCVTSPTSEATTLSYSPTGTEILSLGEVGPQTSSAEGSASYSEVKEKLVAECSDKVQRASLETKC</sequence>
<comment type="subcellular location">
    <subcellularLocation>
        <location evidence="1">Cell membrane</location>
    </subcellularLocation>
    <subcellularLocation>
        <location evidence="9">Endomembrane system</location>
        <topology evidence="9">Lipid-anchor</topology>
        <orientation evidence="9">Cytoplasmic side</orientation>
    </subcellularLocation>
</comment>
<name>A0AAD9RQI0_9HYME</name>
<comment type="catalytic activity">
    <reaction evidence="10">
        <text>S-hexadecanoyl-L-cysteinyl-[protein] + H2O = L-cysteinyl-[protein] + hexadecanoate + H(+)</text>
        <dbReference type="Rhea" id="RHEA:19233"/>
        <dbReference type="Rhea" id="RHEA-COMP:10131"/>
        <dbReference type="Rhea" id="RHEA-COMP:11032"/>
        <dbReference type="ChEBI" id="CHEBI:7896"/>
        <dbReference type="ChEBI" id="CHEBI:15377"/>
        <dbReference type="ChEBI" id="CHEBI:15378"/>
        <dbReference type="ChEBI" id="CHEBI:29950"/>
        <dbReference type="ChEBI" id="CHEBI:74151"/>
        <dbReference type="EC" id="3.1.2.22"/>
    </reaction>
</comment>
<dbReference type="Proteomes" id="UP001258017">
    <property type="component" value="Unassembled WGS sequence"/>
</dbReference>
<feature type="region of interest" description="Disordered" evidence="11">
    <location>
        <begin position="520"/>
        <end position="554"/>
    </location>
</feature>
<dbReference type="AlphaFoldDB" id="A0AAD9RQI0"/>
<feature type="region of interest" description="Disordered" evidence="11">
    <location>
        <begin position="646"/>
        <end position="666"/>
    </location>
</feature>
<feature type="compositionally biased region" description="Basic and acidic residues" evidence="11">
    <location>
        <begin position="426"/>
        <end position="440"/>
    </location>
</feature>
<comment type="similarity">
    <text evidence="8">Belongs to the AB hydrolase superfamily. ABHD17 family.</text>
</comment>
<dbReference type="InterPro" id="IPR029058">
    <property type="entry name" value="AB_hydrolase_fold"/>
</dbReference>
<reference evidence="12" key="1">
    <citation type="submission" date="2021-08" db="EMBL/GenBank/DDBJ databases">
        <authorList>
            <person name="Misof B."/>
            <person name="Oliver O."/>
            <person name="Podsiadlowski L."/>
            <person name="Donath A."/>
            <person name="Peters R."/>
            <person name="Mayer C."/>
            <person name="Rust J."/>
            <person name="Gunkel S."/>
            <person name="Lesny P."/>
            <person name="Martin S."/>
            <person name="Oeyen J.P."/>
            <person name="Petersen M."/>
            <person name="Panagiotis P."/>
            <person name="Wilbrandt J."/>
            <person name="Tanja T."/>
        </authorList>
    </citation>
    <scope>NUCLEOTIDE SEQUENCE</scope>
    <source>
        <strain evidence="12">GBR_01_08_01A</strain>
        <tissue evidence="12">Thorax + abdomen</tissue>
    </source>
</reference>
<dbReference type="EC" id="3.1.2.22" evidence="2"/>
<comment type="caution">
    <text evidence="12">The sequence shown here is derived from an EMBL/GenBank/DDBJ whole genome shotgun (WGS) entry which is preliminary data.</text>
</comment>
<evidence type="ECO:0000256" key="7">
    <source>
        <dbReference type="ARBA" id="ARBA00023288"/>
    </source>
</evidence>
<keyword evidence="7" id="KW-0449">Lipoprotein</keyword>
<evidence type="ECO:0000256" key="2">
    <source>
        <dbReference type="ARBA" id="ARBA00012423"/>
    </source>
</evidence>
<evidence type="ECO:0000256" key="10">
    <source>
        <dbReference type="ARBA" id="ARBA00047337"/>
    </source>
</evidence>
<dbReference type="SUPFAM" id="SSF53474">
    <property type="entry name" value="alpha/beta-Hydrolases"/>
    <property type="match status" value="1"/>
</dbReference>
<evidence type="ECO:0000256" key="9">
    <source>
        <dbReference type="ARBA" id="ARBA00046278"/>
    </source>
</evidence>
<evidence type="ECO:0000256" key="8">
    <source>
        <dbReference type="ARBA" id="ARBA00038397"/>
    </source>
</evidence>
<evidence type="ECO:0000313" key="13">
    <source>
        <dbReference type="Proteomes" id="UP001258017"/>
    </source>
</evidence>
<evidence type="ECO:0000256" key="1">
    <source>
        <dbReference type="ARBA" id="ARBA00004236"/>
    </source>
</evidence>
<dbReference type="FunFam" id="3.40.50.1820:FF:000008">
    <property type="entry name" value="Alpha/beta hydrolase domain-containing protein 17B"/>
    <property type="match status" value="1"/>
</dbReference>
<dbReference type="GO" id="GO:0005886">
    <property type="term" value="C:plasma membrane"/>
    <property type="evidence" value="ECO:0007669"/>
    <property type="project" value="UniProtKB-SubCell"/>
</dbReference>
<keyword evidence="5" id="KW-0472">Membrane</keyword>
<organism evidence="12 13">
    <name type="scientific">Odynerus spinipes</name>
    <dbReference type="NCBI Taxonomy" id="1348599"/>
    <lineage>
        <taxon>Eukaryota</taxon>
        <taxon>Metazoa</taxon>
        <taxon>Ecdysozoa</taxon>
        <taxon>Arthropoda</taxon>
        <taxon>Hexapoda</taxon>
        <taxon>Insecta</taxon>
        <taxon>Pterygota</taxon>
        <taxon>Neoptera</taxon>
        <taxon>Endopterygota</taxon>
        <taxon>Hymenoptera</taxon>
        <taxon>Apocrita</taxon>
        <taxon>Aculeata</taxon>
        <taxon>Vespoidea</taxon>
        <taxon>Vespidae</taxon>
        <taxon>Eumeninae</taxon>
        <taxon>Odynerus</taxon>
    </lineage>
</organism>
<reference evidence="12" key="2">
    <citation type="journal article" date="2023" name="Commun. Biol.">
        <title>Intrasexual cuticular hydrocarbon dimorphism in a wasp sheds light on hydrocarbon biosynthesis genes in Hymenoptera.</title>
        <authorList>
            <person name="Moris V.C."/>
            <person name="Podsiadlowski L."/>
            <person name="Martin S."/>
            <person name="Oeyen J.P."/>
            <person name="Donath A."/>
            <person name="Petersen M."/>
            <person name="Wilbrandt J."/>
            <person name="Misof B."/>
            <person name="Liedtke D."/>
            <person name="Thamm M."/>
            <person name="Scheiner R."/>
            <person name="Schmitt T."/>
            <person name="Niehuis O."/>
        </authorList>
    </citation>
    <scope>NUCLEOTIDE SEQUENCE</scope>
    <source>
        <strain evidence="12">GBR_01_08_01A</strain>
    </source>
</reference>
<evidence type="ECO:0000256" key="11">
    <source>
        <dbReference type="SAM" id="MobiDB-lite"/>
    </source>
</evidence>